<dbReference type="GO" id="GO:0004497">
    <property type="term" value="F:monooxygenase activity"/>
    <property type="evidence" value="ECO:0007669"/>
    <property type="project" value="UniProtKB-KW"/>
</dbReference>
<comment type="caution">
    <text evidence="10">The sequence shown here is derived from an EMBL/GenBank/DDBJ whole genome shotgun (WGS) entry which is preliminary data.</text>
</comment>
<evidence type="ECO:0000256" key="4">
    <source>
        <dbReference type="ARBA" id="ARBA00022723"/>
    </source>
</evidence>
<dbReference type="InterPro" id="IPR036396">
    <property type="entry name" value="Cyt_P450_sf"/>
</dbReference>
<comment type="cofactor">
    <cofactor evidence="1 7">
        <name>heme</name>
        <dbReference type="ChEBI" id="CHEBI:30413"/>
    </cofactor>
</comment>
<dbReference type="Proteomes" id="UP001321760">
    <property type="component" value="Unassembled WGS sequence"/>
</dbReference>
<sequence length="378" mass="42162">MDIGVDGLSDISARPPRAPPEERTRPKVCLYIANARDAENAAQGPLGHMGIIFRGGPHCQPPLAQNAKFVRFGMLSSSPDNELNATSTPRKLKPFVGDANLEAFLRSLEFQALDPQRVAGADVQRNCRMSGLFPRLEGSSVGLHKITNEWRELQDVNKAVQKSFSSSEGSAEKGEAKRDLVQQILASSLPLQEKTLACITSARLREEVKGACEEYGRPPTFQELRELPYLVGVADEGFRYILDSIAGRLPRLDPKNEEVYEGLVISKGTPVSTMQNDTHFCADFFPEPQAFRPERWPDAAERKRLSKYLVPFGRGVRSCVGAEIALMEIYLCLGRLFSVDAGFELELHDADFEKDVHFFHDFFSPFPKSMKGIRAFVR</sequence>
<name>A0AAV9G6V7_9PEZI</name>
<accession>A0AAV9G6V7</accession>
<dbReference type="PANTHER" id="PTHR24305">
    <property type="entry name" value="CYTOCHROME P450"/>
    <property type="match status" value="1"/>
</dbReference>
<proteinExistence type="inferred from homology"/>
<feature type="region of interest" description="Disordered" evidence="9">
    <location>
        <begin position="1"/>
        <end position="24"/>
    </location>
</feature>
<dbReference type="Pfam" id="PF00067">
    <property type="entry name" value="p450"/>
    <property type="match status" value="1"/>
</dbReference>
<gene>
    <name evidence="10" type="ORF">QBC34DRAFT_385802</name>
</gene>
<dbReference type="PRINTS" id="PR00465">
    <property type="entry name" value="EP450IV"/>
</dbReference>
<evidence type="ECO:0000256" key="1">
    <source>
        <dbReference type="ARBA" id="ARBA00001971"/>
    </source>
</evidence>
<evidence type="ECO:0000313" key="10">
    <source>
        <dbReference type="EMBL" id="KAK4443867.1"/>
    </source>
</evidence>
<evidence type="ECO:0000313" key="11">
    <source>
        <dbReference type="Proteomes" id="UP001321760"/>
    </source>
</evidence>
<dbReference type="AlphaFoldDB" id="A0AAV9G6V7"/>
<feature type="binding site" description="axial binding residue" evidence="7">
    <location>
        <position position="319"/>
    </location>
    <ligand>
        <name>heme</name>
        <dbReference type="ChEBI" id="CHEBI:30413"/>
    </ligand>
    <ligandPart>
        <name>Fe</name>
        <dbReference type="ChEBI" id="CHEBI:18248"/>
    </ligandPart>
</feature>
<keyword evidence="11" id="KW-1185">Reference proteome</keyword>
<dbReference type="PANTHER" id="PTHR24305:SF166">
    <property type="entry name" value="CYTOCHROME P450 12A4, MITOCHONDRIAL-RELATED"/>
    <property type="match status" value="1"/>
</dbReference>
<evidence type="ECO:0000256" key="7">
    <source>
        <dbReference type="PIRSR" id="PIRSR602403-1"/>
    </source>
</evidence>
<comment type="similarity">
    <text evidence="2 8">Belongs to the cytochrome P450 family.</text>
</comment>
<evidence type="ECO:0000256" key="8">
    <source>
        <dbReference type="RuleBase" id="RU000461"/>
    </source>
</evidence>
<dbReference type="GO" id="GO:0020037">
    <property type="term" value="F:heme binding"/>
    <property type="evidence" value="ECO:0007669"/>
    <property type="project" value="InterPro"/>
</dbReference>
<keyword evidence="5 7" id="KW-0408">Iron</keyword>
<organism evidence="10 11">
    <name type="scientific">Podospora aff. communis PSN243</name>
    <dbReference type="NCBI Taxonomy" id="3040156"/>
    <lineage>
        <taxon>Eukaryota</taxon>
        <taxon>Fungi</taxon>
        <taxon>Dikarya</taxon>
        <taxon>Ascomycota</taxon>
        <taxon>Pezizomycotina</taxon>
        <taxon>Sordariomycetes</taxon>
        <taxon>Sordariomycetidae</taxon>
        <taxon>Sordariales</taxon>
        <taxon>Podosporaceae</taxon>
        <taxon>Podospora</taxon>
    </lineage>
</organism>
<dbReference type="InterPro" id="IPR002403">
    <property type="entry name" value="Cyt_P450_E_grp-IV"/>
</dbReference>
<evidence type="ECO:0000256" key="2">
    <source>
        <dbReference type="ARBA" id="ARBA00010617"/>
    </source>
</evidence>
<protein>
    <submittedName>
        <fullName evidence="10">Cytochrome P450</fullName>
    </submittedName>
</protein>
<dbReference type="SUPFAM" id="SSF48264">
    <property type="entry name" value="Cytochrome P450"/>
    <property type="match status" value="1"/>
</dbReference>
<evidence type="ECO:0000256" key="3">
    <source>
        <dbReference type="ARBA" id="ARBA00022617"/>
    </source>
</evidence>
<dbReference type="GO" id="GO:0016705">
    <property type="term" value="F:oxidoreductase activity, acting on paired donors, with incorporation or reduction of molecular oxygen"/>
    <property type="evidence" value="ECO:0007669"/>
    <property type="project" value="InterPro"/>
</dbReference>
<keyword evidence="3 7" id="KW-0349">Heme</keyword>
<keyword evidence="6 8" id="KW-0503">Monooxygenase</keyword>
<evidence type="ECO:0000256" key="5">
    <source>
        <dbReference type="ARBA" id="ARBA00023004"/>
    </source>
</evidence>
<dbReference type="Gene3D" id="1.10.630.10">
    <property type="entry name" value="Cytochrome P450"/>
    <property type="match status" value="1"/>
</dbReference>
<dbReference type="InterPro" id="IPR050121">
    <property type="entry name" value="Cytochrome_P450_monoxygenase"/>
</dbReference>
<keyword evidence="4 7" id="KW-0479">Metal-binding</keyword>
<dbReference type="GO" id="GO:0005506">
    <property type="term" value="F:iron ion binding"/>
    <property type="evidence" value="ECO:0007669"/>
    <property type="project" value="InterPro"/>
</dbReference>
<reference evidence="10" key="2">
    <citation type="submission" date="2023-05" db="EMBL/GenBank/DDBJ databases">
        <authorList>
            <consortium name="Lawrence Berkeley National Laboratory"/>
            <person name="Steindorff A."/>
            <person name="Hensen N."/>
            <person name="Bonometti L."/>
            <person name="Westerberg I."/>
            <person name="Brannstrom I.O."/>
            <person name="Guillou S."/>
            <person name="Cros-Aarteil S."/>
            <person name="Calhoun S."/>
            <person name="Haridas S."/>
            <person name="Kuo A."/>
            <person name="Mondo S."/>
            <person name="Pangilinan J."/>
            <person name="Riley R."/>
            <person name="Labutti K."/>
            <person name="Andreopoulos B."/>
            <person name="Lipzen A."/>
            <person name="Chen C."/>
            <person name="Yanf M."/>
            <person name="Daum C."/>
            <person name="Ng V."/>
            <person name="Clum A."/>
            <person name="Ohm R."/>
            <person name="Martin F."/>
            <person name="Silar P."/>
            <person name="Natvig D."/>
            <person name="Lalanne C."/>
            <person name="Gautier V."/>
            <person name="Ament-Velasquez S.L."/>
            <person name="Kruys A."/>
            <person name="Hutchinson M.I."/>
            <person name="Powell A.J."/>
            <person name="Barry K."/>
            <person name="Miller A.N."/>
            <person name="Grigoriev I.V."/>
            <person name="Debuchy R."/>
            <person name="Gladieux P."/>
            <person name="Thoren M.H."/>
            <person name="Johannesson H."/>
        </authorList>
    </citation>
    <scope>NUCLEOTIDE SEQUENCE</scope>
    <source>
        <strain evidence="10">PSN243</strain>
    </source>
</reference>
<dbReference type="PROSITE" id="PS00086">
    <property type="entry name" value="CYTOCHROME_P450"/>
    <property type="match status" value="1"/>
</dbReference>
<reference evidence="10" key="1">
    <citation type="journal article" date="2023" name="Mol. Phylogenet. Evol.">
        <title>Genome-scale phylogeny and comparative genomics of the fungal order Sordariales.</title>
        <authorList>
            <person name="Hensen N."/>
            <person name="Bonometti L."/>
            <person name="Westerberg I."/>
            <person name="Brannstrom I.O."/>
            <person name="Guillou S."/>
            <person name="Cros-Aarteil S."/>
            <person name="Calhoun S."/>
            <person name="Haridas S."/>
            <person name="Kuo A."/>
            <person name="Mondo S."/>
            <person name="Pangilinan J."/>
            <person name="Riley R."/>
            <person name="LaButti K."/>
            <person name="Andreopoulos B."/>
            <person name="Lipzen A."/>
            <person name="Chen C."/>
            <person name="Yan M."/>
            <person name="Daum C."/>
            <person name="Ng V."/>
            <person name="Clum A."/>
            <person name="Steindorff A."/>
            <person name="Ohm R.A."/>
            <person name="Martin F."/>
            <person name="Silar P."/>
            <person name="Natvig D.O."/>
            <person name="Lalanne C."/>
            <person name="Gautier V."/>
            <person name="Ament-Velasquez S.L."/>
            <person name="Kruys A."/>
            <person name="Hutchinson M.I."/>
            <person name="Powell A.J."/>
            <person name="Barry K."/>
            <person name="Miller A.N."/>
            <person name="Grigoriev I.V."/>
            <person name="Debuchy R."/>
            <person name="Gladieux P."/>
            <person name="Hiltunen Thoren M."/>
            <person name="Johannesson H."/>
        </authorList>
    </citation>
    <scope>NUCLEOTIDE SEQUENCE</scope>
    <source>
        <strain evidence="10">PSN243</strain>
    </source>
</reference>
<evidence type="ECO:0000256" key="6">
    <source>
        <dbReference type="ARBA" id="ARBA00023033"/>
    </source>
</evidence>
<dbReference type="EMBL" id="MU865985">
    <property type="protein sequence ID" value="KAK4443867.1"/>
    <property type="molecule type" value="Genomic_DNA"/>
</dbReference>
<evidence type="ECO:0000256" key="9">
    <source>
        <dbReference type="SAM" id="MobiDB-lite"/>
    </source>
</evidence>
<keyword evidence="8" id="KW-0560">Oxidoreductase</keyword>
<dbReference type="InterPro" id="IPR017972">
    <property type="entry name" value="Cyt_P450_CS"/>
</dbReference>
<dbReference type="InterPro" id="IPR001128">
    <property type="entry name" value="Cyt_P450"/>
</dbReference>